<dbReference type="Gene3D" id="3.30.300.10">
    <property type="match status" value="1"/>
</dbReference>
<dbReference type="InterPro" id="IPR027790">
    <property type="entry name" value="AdoMet_synthase_2_family"/>
</dbReference>
<dbReference type="PANTHER" id="PTHR36697:SF1">
    <property type="entry name" value="S-ADENOSYLMETHIONINE SYNTHASE"/>
    <property type="match status" value="1"/>
</dbReference>
<comment type="similarity">
    <text evidence="1">Belongs to the AdoMet synthetase 2 family.</text>
</comment>
<dbReference type="Gene3D" id="3.30.300.340">
    <property type="entry name" value="S-adenosylmethionine synthetase, N-terminal domain"/>
    <property type="match status" value="1"/>
</dbReference>
<proteinExistence type="inferred from homology"/>
<protein>
    <submittedName>
        <fullName evidence="2">S-adenosylmethionine synthetase</fullName>
    </submittedName>
</protein>
<dbReference type="AlphaFoldDB" id="A0A1F2UJP3"/>
<dbReference type="Proteomes" id="UP000178086">
    <property type="component" value="Unassembled WGS sequence"/>
</dbReference>
<evidence type="ECO:0000313" key="3">
    <source>
        <dbReference type="Proteomes" id="UP000178086"/>
    </source>
</evidence>
<organism evidence="2 3">
    <name type="scientific">Candidatus Aquicultor primus</name>
    <dbReference type="NCBI Taxonomy" id="1797195"/>
    <lineage>
        <taxon>Bacteria</taxon>
        <taxon>Bacillati</taxon>
        <taxon>Actinomycetota</taxon>
        <taxon>Candidatus Aquicultoria</taxon>
        <taxon>Candidatus Aquicultorales</taxon>
        <taxon>Candidatus Aquicultoraceae</taxon>
        <taxon>Candidatus Aquicultor</taxon>
    </lineage>
</organism>
<gene>
    <name evidence="2" type="ORF">A2074_08595</name>
</gene>
<comment type="caution">
    <text evidence="2">The sequence shown here is derived from an EMBL/GenBank/DDBJ whole genome shotgun (WGS) entry which is preliminary data.</text>
</comment>
<dbReference type="InterPro" id="IPR042544">
    <property type="entry name" value="AdoMet_synthase_3"/>
</dbReference>
<evidence type="ECO:0000313" key="2">
    <source>
        <dbReference type="EMBL" id="OFW33210.1"/>
    </source>
</evidence>
<dbReference type="Pfam" id="PF01941">
    <property type="entry name" value="AdoMet_Synthase"/>
    <property type="match status" value="1"/>
</dbReference>
<dbReference type="PANTHER" id="PTHR36697">
    <property type="entry name" value="S-ADENOSYLMETHIONINE SYNTHASE"/>
    <property type="match status" value="1"/>
</dbReference>
<reference evidence="2 3" key="1">
    <citation type="journal article" date="2016" name="Nat. Commun.">
        <title>Thousands of microbial genomes shed light on interconnected biogeochemical processes in an aquifer system.</title>
        <authorList>
            <person name="Anantharaman K."/>
            <person name="Brown C.T."/>
            <person name="Hug L.A."/>
            <person name="Sharon I."/>
            <person name="Castelle C.J."/>
            <person name="Probst A.J."/>
            <person name="Thomas B.C."/>
            <person name="Singh A."/>
            <person name="Wilkins M.J."/>
            <person name="Karaoz U."/>
            <person name="Brodie E.L."/>
            <person name="Williams K.H."/>
            <person name="Hubbard S.S."/>
            <person name="Banfield J.F."/>
        </authorList>
    </citation>
    <scope>NUCLEOTIDE SEQUENCE [LARGE SCALE GENOMIC DNA]</scope>
</reference>
<name>A0A1F2UJP3_9ACTN</name>
<accession>A0A1F2UJP3</accession>
<feature type="non-terminal residue" evidence="2">
    <location>
        <position position="388"/>
    </location>
</feature>
<sequence>MKKKRNILVEKLGANPVFENVVEIVERKGAGHPDSICDAVMEEISIALSREYLSCCGRVLHHNIDKGLLIAGEVERKLGGGRVVEPMRLIIGDRATFEFNGRRVPVEKVAVRAAKKWIRDNLRFVDPDNDFKFDVELKPGSPELSDIFSRKGELLGANDTSAAVGYAPLSPTEKMVLGVEHHLNSSAFKERFPEAGEDIKVMAYRTGRELHLTVAMPLIDRFIESVDKYFHKKRELLDYTTAFANDKTERDFKNVFVYLNMLDALDRGLNGIYLSVTGTSAEDADSGEVGRGNRVNGVIAPNRPMGTEAAAGKNPVSHVGKIYTILAHRIANEIYNSIEGVREVYVWLCSQIGQPIDDPRVASAQLILESGASIDKLEPLVKGVIDLE</sequence>
<dbReference type="InterPro" id="IPR042543">
    <property type="entry name" value="AdoMet_synthase_2"/>
</dbReference>
<dbReference type="Gene3D" id="3.30.300.280">
    <property type="entry name" value="S-adenosylmethionine synthetase, C-terminal domain"/>
    <property type="match status" value="1"/>
</dbReference>
<dbReference type="EMBL" id="MELI01000073">
    <property type="protein sequence ID" value="OFW33210.1"/>
    <property type="molecule type" value="Genomic_DNA"/>
</dbReference>
<dbReference type="NCBIfam" id="NF003363">
    <property type="entry name" value="PRK04439.1-2"/>
    <property type="match status" value="1"/>
</dbReference>
<evidence type="ECO:0000256" key="1">
    <source>
        <dbReference type="ARBA" id="ARBA00006892"/>
    </source>
</evidence>